<dbReference type="PANTHER" id="PTHR15822">
    <property type="entry name" value="TRAF AND TNF RECEPTOR-ASSOCIATED PROTEIN"/>
    <property type="match status" value="1"/>
</dbReference>
<dbReference type="PATRIC" id="fig|1235802.3.peg.549"/>
<dbReference type="eggNOG" id="COG3568">
    <property type="taxonomic scope" value="Bacteria"/>
</dbReference>
<dbReference type="AlphaFoldDB" id="N2BF70"/>
<dbReference type="Pfam" id="PF03372">
    <property type="entry name" value="Exo_endo_phos"/>
    <property type="match status" value="1"/>
</dbReference>
<dbReference type="CDD" id="cd09079">
    <property type="entry name" value="RgfB-like"/>
    <property type="match status" value="1"/>
</dbReference>
<proteinExistence type="predicted"/>
<dbReference type="EMBL" id="AQFT01000015">
    <property type="protein sequence ID" value="EMZ37035.1"/>
    <property type="molecule type" value="Genomic_DNA"/>
</dbReference>
<evidence type="ECO:0000313" key="3">
    <source>
        <dbReference type="EMBL" id="EMZ37035.1"/>
    </source>
</evidence>
<comment type="caution">
    <text evidence="3">The sequence shown here is derived from an EMBL/GenBank/DDBJ whole genome shotgun (WGS) entry which is preliminary data.</text>
</comment>
<reference evidence="3 4" key="1">
    <citation type="journal article" date="2014" name="Genome Announc.">
        <title>Draft genome sequences of the altered schaedler flora, a defined bacterial community from gnotobiotic mice.</title>
        <authorList>
            <person name="Wannemuehler M.J."/>
            <person name="Overstreet A.M."/>
            <person name="Ward D.V."/>
            <person name="Phillips G.J."/>
        </authorList>
    </citation>
    <scope>NUCLEOTIDE SEQUENCE [LARGE SCALE GENOMIC DNA]</scope>
    <source>
        <strain evidence="3 4">ASF492</strain>
    </source>
</reference>
<dbReference type="InterPro" id="IPR036691">
    <property type="entry name" value="Endo/exonu/phosph_ase_sf"/>
</dbReference>
<dbReference type="GO" id="GO:0016787">
    <property type="term" value="F:hydrolase activity"/>
    <property type="evidence" value="ECO:0007669"/>
    <property type="project" value="UniProtKB-KW"/>
</dbReference>
<organism evidence="3 4">
    <name type="scientific">Eubacterium plexicaudatum ASF492</name>
    <dbReference type="NCBI Taxonomy" id="1235802"/>
    <lineage>
        <taxon>Bacteria</taxon>
        <taxon>Bacillati</taxon>
        <taxon>Bacillota</taxon>
        <taxon>Clostridia</taxon>
        <taxon>Eubacteriales</taxon>
        <taxon>Eubacteriaceae</taxon>
        <taxon>Eubacterium</taxon>
    </lineage>
</organism>
<keyword evidence="4" id="KW-1185">Reference proteome</keyword>
<name>N2BF70_9FIRM</name>
<dbReference type="Gene3D" id="3.60.10.10">
    <property type="entry name" value="Endonuclease/exonuclease/phosphatase"/>
    <property type="match status" value="1"/>
</dbReference>
<protein>
    <recommendedName>
        <fullName evidence="2">Endonuclease/exonuclease/phosphatase domain-containing protein</fullName>
    </recommendedName>
</protein>
<dbReference type="STRING" id="1235802.C823_00523"/>
<keyword evidence="1" id="KW-0378">Hydrolase</keyword>
<evidence type="ECO:0000256" key="1">
    <source>
        <dbReference type="ARBA" id="ARBA00022801"/>
    </source>
</evidence>
<dbReference type="Proteomes" id="UP000012589">
    <property type="component" value="Unassembled WGS sequence"/>
</dbReference>
<evidence type="ECO:0000313" key="4">
    <source>
        <dbReference type="Proteomes" id="UP000012589"/>
    </source>
</evidence>
<dbReference type="InterPro" id="IPR051547">
    <property type="entry name" value="TDP2-like"/>
</dbReference>
<dbReference type="InterPro" id="IPR005135">
    <property type="entry name" value="Endo/exonuclease/phosphatase"/>
</dbReference>
<dbReference type="SUPFAM" id="SSF56219">
    <property type="entry name" value="DNase I-like"/>
    <property type="match status" value="1"/>
</dbReference>
<feature type="domain" description="Endonuclease/exonuclease/phosphatase" evidence="2">
    <location>
        <begin position="4"/>
        <end position="276"/>
    </location>
</feature>
<sequence>MKLLTLNTHSLQEDHYEKKLEQFVDTILQVRPDIIAMQEVNQSMEAPVADNELLKGFYPCPGESVPLRVDNHAAQAAKRLRARGLDYCWTWISAKIGYGKYDEGMALFGLQTNIAAAESFLISGCQDYAYWKTRKVLGMRTDDSDDWFYTVHMGWWQDEEEPFAAQWERFHTHLQKKKKDTSAIWLMGDFNSPSQFRGQGYDRIRTDGWHDTYELAEKRDGGITVRGCIDGWRSFSESDTMPEGMRMDHIWCSRCVPVQSSAVIFNGENGPEVSDHFGVLITTGGPSVSNK</sequence>
<gene>
    <name evidence="3" type="ORF">C823_00523</name>
</gene>
<accession>N2BF70</accession>
<dbReference type="PANTHER" id="PTHR15822:SF23">
    <property type="entry name" value="ENDONUCLEASE_EXONUCLEASE_PHOSPHATASE FAMILY PROTEIN"/>
    <property type="match status" value="1"/>
</dbReference>
<dbReference type="HOGENOM" id="CLU_086635_0_0_9"/>
<evidence type="ECO:0000259" key="2">
    <source>
        <dbReference type="Pfam" id="PF03372"/>
    </source>
</evidence>
<dbReference type="OrthoDB" id="9812537at2"/>